<dbReference type="PANTHER" id="PTHR44757:SF2">
    <property type="entry name" value="BIOFILM ARCHITECTURE MAINTENANCE PROTEIN MBAA"/>
    <property type="match status" value="1"/>
</dbReference>
<dbReference type="NCBIfam" id="TIGR00229">
    <property type="entry name" value="sensory_box"/>
    <property type="match status" value="2"/>
</dbReference>
<evidence type="ECO:0000259" key="3">
    <source>
        <dbReference type="PROSITE" id="PS50113"/>
    </source>
</evidence>
<dbReference type="Gene3D" id="3.30.450.20">
    <property type="entry name" value="PAS domain"/>
    <property type="match status" value="2"/>
</dbReference>
<sequence>MGSNYMGDSPQSQLEAEREKNRLLSDIVNAIPEPILAKDWDGNFVFVNSYVAKLYGTTPEEMIGKEDSFFTGNKEQGKFFKENVQSVMRRFEPETVYEDSTDSNTGEIRHFQSLKIPFKNSNGELNIAVIAQDITEITELKNLAEFNSKRLEHVLAVSREGMWDWNTKTNEVLFSEGWEKITGVHRSKASFSDFMARVVEEDKQRVADALQALLENNIPYDIEFRFKRPDGEVIWLWDRGSIVECDEDGKPLLLVGIIQDVTQQKIDQAKIESLAFYDPLTKLPNRALLSDRLGLALDRCKRSGKCGAVFFVDLDNFKNLNDTYGHQAGDDLLVVLGARLNALVRGDDTVARFGGDEFVIVLNDLDTDPRKAAIKAKLIAQDIRSSIGKNVSIKLNNNRPAIEYSVTASIGITIFEPDLRQASELLQLADLALYQAKSSGRDDYAVFDPVIQGEIEKTVRLEKELRHSLIQGDFVLHYQPQFDVDQHLVAAEALIRWVHPERGLLGPIEFISVVEGSNLITPMGEWVLTEACRQLKEWESDSRYQHLRVSINTSAKQVWSGDFVSNVKRIVSDSGIDRSKLRLEITETVLLGDTSDVIGKLNELVDFGLSFSLDDFGTGYSSPSYLKHLPISELKVDHSFTRGLLDDEMDLVMVKSIIGLGQNFGISVVAEGVEKEAHLDVLKGLGCDLFQGYYFSHPVPVSEFVALVDGKPWTHSIDWSQ</sequence>
<dbReference type="InterPro" id="IPR000700">
    <property type="entry name" value="PAS-assoc_C"/>
</dbReference>
<dbReference type="InterPro" id="IPR029787">
    <property type="entry name" value="Nucleotide_cyclase"/>
</dbReference>
<evidence type="ECO:0000259" key="4">
    <source>
        <dbReference type="PROSITE" id="PS50883"/>
    </source>
</evidence>
<keyword evidence="1" id="KW-0418">Kinase</keyword>
<name>A0ABU2HDQ7_9GAMM</name>
<dbReference type="Pfam" id="PF08447">
    <property type="entry name" value="PAS_3"/>
    <property type="match status" value="1"/>
</dbReference>
<protein>
    <submittedName>
        <fullName evidence="6">EAL domain-containing protein</fullName>
    </submittedName>
</protein>
<evidence type="ECO:0000313" key="7">
    <source>
        <dbReference type="Proteomes" id="UP001267407"/>
    </source>
</evidence>
<proteinExistence type="predicted"/>
<dbReference type="Proteomes" id="UP001267407">
    <property type="component" value="Unassembled WGS sequence"/>
</dbReference>
<dbReference type="Pfam" id="PF00563">
    <property type="entry name" value="EAL"/>
    <property type="match status" value="1"/>
</dbReference>
<dbReference type="RefSeq" id="WP_310965617.1">
    <property type="nucleotide sequence ID" value="NZ_JAVMBO010000006.1"/>
</dbReference>
<dbReference type="InterPro" id="IPR035965">
    <property type="entry name" value="PAS-like_dom_sf"/>
</dbReference>
<keyword evidence="7" id="KW-1185">Reference proteome</keyword>
<keyword evidence="1" id="KW-0808">Transferase</keyword>
<dbReference type="SUPFAM" id="SSF55073">
    <property type="entry name" value="Nucleotide cyclase"/>
    <property type="match status" value="1"/>
</dbReference>
<organism evidence="6 7">
    <name type="scientific">Marinobacter xiaoshiensis</name>
    <dbReference type="NCBI Taxonomy" id="3073652"/>
    <lineage>
        <taxon>Bacteria</taxon>
        <taxon>Pseudomonadati</taxon>
        <taxon>Pseudomonadota</taxon>
        <taxon>Gammaproteobacteria</taxon>
        <taxon>Pseudomonadales</taxon>
        <taxon>Marinobacteraceae</taxon>
        <taxon>Marinobacter</taxon>
    </lineage>
</organism>
<dbReference type="InterPro" id="IPR013656">
    <property type="entry name" value="PAS_4"/>
</dbReference>
<dbReference type="InterPro" id="IPR001633">
    <property type="entry name" value="EAL_dom"/>
</dbReference>
<dbReference type="InterPro" id="IPR013655">
    <property type="entry name" value="PAS_fold_3"/>
</dbReference>
<dbReference type="InterPro" id="IPR000014">
    <property type="entry name" value="PAS"/>
</dbReference>
<dbReference type="SMART" id="SM00267">
    <property type="entry name" value="GGDEF"/>
    <property type="match status" value="1"/>
</dbReference>
<dbReference type="SUPFAM" id="SSF141868">
    <property type="entry name" value="EAL domain-like"/>
    <property type="match status" value="1"/>
</dbReference>
<dbReference type="PROSITE" id="PS50883">
    <property type="entry name" value="EAL"/>
    <property type="match status" value="1"/>
</dbReference>
<dbReference type="SUPFAM" id="SSF55785">
    <property type="entry name" value="PYP-like sensor domain (PAS domain)"/>
    <property type="match status" value="2"/>
</dbReference>
<dbReference type="Gene3D" id="3.30.70.270">
    <property type="match status" value="1"/>
</dbReference>
<dbReference type="CDD" id="cd01948">
    <property type="entry name" value="EAL"/>
    <property type="match status" value="1"/>
</dbReference>
<dbReference type="CDD" id="cd01949">
    <property type="entry name" value="GGDEF"/>
    <property type="match status" value="1"/>
</dbReference>
<dbReference type="PANTHER" id="PTHR44757">
    <property type="entry name" value="DIGUANYLATE CYCLASE DGCP"/>
    <property type="match status" value="1"/>
</dbReference>
<feature type="domain" description="GGDEF" evidence="5">
    <location>
        <begin position="305"/>
        <end position="449"/>
    </location>
</feature>
<dbReference type="PROSITE" id="PS50113">
    <property type="entry name" value="PAC"/>
    <property type="match status" value="1"/>
</dbReference>
<dbReference type="EMBL" id="JAVMBO010000006">
    <property type="protein sequence ID" value="MDS1309228.1"/>
    <property type="molecule type" value="Genomic_DNA"/>
</dbReference>
<dbReference type="SMART" id="SM00086">
    <property type="entry name" value="PAC"/>
    <property type="match status" value="1"/>
</dbReference>
<feature type="domain" description="PAC" evidence="3">
    <location>
        <begin position="220"/>
        <end position="273"/>
    </location>
</feature>
<evidence type="ECO:0000259" key="5">
    <source>
        <dbReference type="PROSITE" id="PS50887"/>
    </source>
</evidence>
<dbReference type="InterPro" id="IPR001610">
    <property type="entry name" value="PAC"/>
</dbReference>
<feature type="domain" description="PAS" evidence="2">
    <location>
        <begin position="20"/>
        <end position="65"/>
    </location>
</feature>
<gene>
    <name evidence="6" type="ORF">RKA07_03800</name>
</gene>
<dbReference type="Pfam" id="PF00990">
    <property type="entry name" value="GGDEF"/>
    <property type="match status" value="1"/>
</dbReference>
<dbReference type="PROSITE" id="PS50112">
    <property type="entry name" value="PAS"/>
    <property type="match status" value="1"/>
</dbReference>
<dbReference type="SMART" id="SM00052">
    <property type="entry name" value="EAL"/>
    <property type="match status" value="1"/>
</dbReference>
<dbReference type="Gene3D" id="2.10.70.100">
    <property type="match status" value="1"/>
</dbReference>
<dbReference type="CDD" id="cd00130">
    <property type="entry name" value="PAS"/>
    <property type="match status" value="2"/>
</dbReference>
<dbReference type="InterPro" id="IPR043128">
    <property type="entry name" value="Rev_trsase/Diguanyl_cyclase"/>
</dbReference>
<dbReference type="NCBIfam" id="TIGR00254">
    <property type="entry name" value="GGDEF"/>
    <property type="match status" value="1"/>
</dbReference>
<dbReference type="Gene3D" id="3.20.20.450">
    <property type="entry name" value="EAL domain"/>
    <property type="match status" value="1"/>
</dbReference>
<dbReference type="InterPro" id="IPR000160">
    <property type="entry name" value="GGDEF_dom"/>
</dbReference>
<dbReference type="InterPro" id="IPR052155">
    <property type="entry name" value="Biofilm_reg_signaling"/>
</dbReference>
<evidence type="ECO:0000313" key="6">
    <source>
        <dbReference type="EMBL" id="MDS1309228.1"/>
    </source>
</evidence>
<accession>A0ABU2HDQ7</accession>
<reference evidence="6" key="1">
    <citation type="submission" date="2023-09" db="EMBL/GenBank/DDBJ databases">
        <title>Marinobacter sediminicola sp. nov. and Marinobacter maritimum sp. nov., isolated from marine sediment.</title>
        <authorList>
            <person name="An J."/>
        </authorList>
    </citation>
    <scope>NUCLEOTIDE SEQUENCE</scope>
    <source>
        <strain evidence="6">F60267</strain>
    </source>
</reference>
<dbReference type="Pfam" id="PF08448">
    <property type="entry name" value="PAS_4"/>
    <property type="match status" value="1"/>
</dbReference>
<comment type="caution">
    <text evidence="6">The sequence shown here is derived from an EMBL/GenBank/DDBJ whole genome shotgun (WGS) entry which is preliminary data.</text>
</comment>
<dbReference type="InterPro" id="IPR035919">
    <property type="entry name" value="EAL_sf"/>
</dbReference>
<feature type="domain" description="EAL" evidence="4">
    <location>
        <begin position="458"/>
        <end position="712"/>
    </location>
</feature>
<evidence type="ECO:0000259" key="2">
    <source>
        <dbReference type="PROSITE" id="PS50112"/>
    </source>
</evidence>
<dbReference type="SMART" id="SM00091">
    <property type="entry name" value="PAS"/>
    <property type="match status" value="2"/>
</dbReference>
<evidence type="ECO:0000256" key="1">
    <source>
        <dbReference type="ARBA" id="ARBA00022777"/>
    </source>
</evidence>
<dbReference type="PROSITE" id="PS50887">
    <property type="entry name" value="GGDEF"/>
    <property type="match status" value="1"/>
</dbReference>